<organism evidence="1 2">
    <name type="scientific">Thalassospira profundimaris</name>
    <dbReference type="NCBI Taxonomy" id="502049"/>
    <lineage>
        <taxon>Bacteria</taxon>
        <taxon>Pseudomonadati</taxon>
        <taxon>Pseudomonadota</taxon>
        <taxon>Alphaproteobacteria</taxon>
        <taxon>Rhodospirillales</taxon>
        <taxon>Thalassospiraceae</taxon>
        <taxon>Thalassospira</taxon>
    </lineage>
</organism>
<evidence type="ECO:0000313" key="2">
    <source>
        <dbReference type="Proteomes" id="UP000253226"/>
    </source>
</evidence>
<protein>
    <recommendedName>
        <fullName evidence="3">PAS domain-containing protein</fullName>
    </recommendedName>
</protein>
<evidence type="ECO:0000313" key="1">
    <source>
        <dbReference type="EMBL" id="RCK33856.1"/>
    </source>
</evidence>
<dbReference type="AlphaFoldDB" id="A0A367W252"/>
<dbReference type="Proteomes" id="UP000253226">
    <property type="component" value="Unassembled WGS sequence"/>
</dbReference>
<accession>A0A367W252</accession>
<dbReference type="OrthoDB" id="7353449at2"/>
<dbReference type="EMBL" id="JPWF01000011">
    <property type="protein sequence ID" value="RCK33856.1"/>
    <property type="molecule type" value="Genomic_DNA"/>
</dbReference>
<name>A0A367W252_9PROT</name>
<sequence>MTAQYSSQDKEVPLESLGESAPRQARDLLALWWQFADGNMPTRDDFTPDNLSSWINDISIYEYHPDKDDFQILLEGENIVALTGEDWRGAFAREVDCHFSTSLHAALSMARTTGQPQLHQLQVFQKEWRKGIRLLLPVVLKKEGQEDVLQVFLAIFPMSEMMS</sequence>
<evidence type="ECO:0008006" key="3">
    <source>
        <dbReference type="Google" id="ProtNLM"/>
    </source>
</evidence>
<reference evidence="1 2" key="1">
    <citation type="submission" date="2014-07" db="EMBL/GenBank/DDBJ databases">
        <title>Draft genome sequence of Thalassospira profundimaris 35.</title>
        <authorList>
            <person name="Lai Q."/>
            <person name="Shao Z."/>
        </authorList>
    </citation>
    <scope>NUCLEOTIDE SEQUENCE [LARGE SCALE GENOMIC DNA]</scope>
    <source>
        <strain evidence="1 2">35</strain>
    </source>
</reference>
<dbReference type="RefSeq" id="WP_114103415.1">
    <property type="nucleotide sequence ID" value="NZ_JPWF01000011.1"/>
</dbReference>
<gene>
    <name evidence="1" type="ORF">TH19_16765</name>
</gene>
<proteinExistence type="predicted"/>
<comment type="caution">
    <text evidence="1">The sequence shown here is derived from an EMBL/GenBank/DDBJ whole genome shotgun (WGS) entry which is preliminary data.</text>
</comment>